<protein>
    <submittedName>
        <fullName evidence="1">Uncharacterized protein</fullName>
    </submittedName>
</protein>
<reference evidence="1 2" key="1">
    <citation type="submission" date="2009-03" db="EMBL/GenBank/DDBJ databases">
        <title>Comparison of the complete genome sequences of Rhodococcus erythropolis PR4 and Rhodococcus opacus B4.</title>
        <authorList>
            <person name="Takarada H."/>
            <person name="Sekine M."/>
            <person name="Hosoyama A."/>
            <person name="Yamada R."/>
            <person name="Fujisawa T."/>
            <person name="Omata S."/>
            <person name="Shimizu A."/>
            <person name="Tsukatani N."/>
            <person name="Tanikawa S."/>
            <person name="Fujita N."/>
            <person name="Harayama S."/>
        </authorList>
    </citation>
    <scope>NUCLEOTIDE SEQUENCE [LARGE SCALE GENOMIC DNA]</scope>
    <source>
        <strain evidence="1 2">B4</strain>
    </source>
</reference>
<dbReference type="Proteomes" id="UP000002212">
    <property type="component" value="Chromosome"/>
</dbReference>
<proteinExistence type="predicted"/>
<dbReference type="KEGG" id="rop:ROP_35790"/>
<dbReference type="HOGENOM" id="CLU_2685417_0_0_11"/>
<evidence type="ECO:0000313" key="1">
    <source>
        <dbReference type="EMBL" id="BAH51826.1"/>
    </source>
</evidence>
<dbReference type="OrthoDB" id="4471858at2"/>
<accession>C1B823</accession>
<sequence>MSRNHSFEVHTLELGPYDTLTDLHRELSNHTSTFANIVFERENEVVVSISHSIVVINGKLFVSAVTTTDVSTDS</sequence>
<name>C1B823_RHOOB</name>
<dbReference type="PATRIC" id="fig|632772.20.peg.3754"/>
<dbReference type="EMBL" id="AP011115">
    <property type="protein sequence ID" value="BAH51826.1"/>
    <property type="molecule type" value="Genomic_DNA"/>
</dbReference>
<dbReference type="RefSeq" id="WP_012690765.1">
    <property type="nucleotide sequence ID" value="NC_012522.1"/>
</dbReference>
<organism evidence="1 2">
    <name type="scientific">Rhodococcus opacus (strain B4)</name>
    <dbReference type="NCBI Taxonomy" id="632772"/>
    <lineage>
        <taxon>Bacteria</taxon>
        <taxon>Bacillati</taxon>
        <taxon>Actinomycetota</taxon>
        <taxon>Actinomycetes</taxon>
        <taxon>Mycobacteriales</taxon>
        <taxon>Nocardiaceae</taxon>
        <taxon>Rhodococcus</taxon>
    </lineage>
</organism>
<evidence type="ECO:0000313" key="2">
    <source>
        <dbReference type="Proteomes" id="UP000002212"/>
    </source>
</evidence>
<gene>
    <name evidence="1" type="ordered locus">ROP_35790</name>
</gene>
<dbReference type="AlphaFoldDB" id="C1B823"/>